<dbReference type="EMBL" id="QICB01000001">
    <property type="protein sequence ID" value="RNL21756.1"/>
    <property type="molecule type" value="Genomic_DNA"/>
</dbReference>
<keyword evidence="2" id="KW-0813">Transport</keyword>
<feature type="domain" description="ABC transporter" evidence="5">
    <location>
        <begin position="5"/>
        <end position="232"/>
    </location>
</feature>
<evidence type="ECO:0000313" key="6">
    <source>
        <dbReference type="EMBL" id="RNL21756.1"/>
    </source>
</evidence>
<dbReference type="Proteomes" id="UP000267368">
    <property type="component" value="Unassembled WGS sequence"/>
</dbReference>
<evidence type="ECO:0000259" key="5">
    <source>
        <dbReference type="PROSITE" id="PS50893"/>
    </source>
</evidence>
<dbReference type="PROSITE" id="PS50893">
    <property type="entry name" value="ABC_TRANSPORTER_2"/>
    <property type="match status" value="1"/>
</dbReference>
<evidence type="ECO:0000256" key="2">
    <source>
        <dbReference type="ARBA" id="ARBA00022448"/>
    </source>
</evidence>
<reference evidence="7" key="1">
    <citation type="submission" date="2018-05" db="EMBL/GenBank/DDBJ databases">
        <title>Genome Sequencing of selected type strains of the family Eggerthellaceae.</title>
        <authorList>
            <person name="Danylec N."/>
            <person name="Stoll D.A."/>
            <person name="Doetsch A."/>
            <person name="Huch M."/>
        </authorList>
    </citation>
    <scope>NUCLEOTIDE SEQUENCE [LARGE SCALE GENOMIC DNA]</scope>
    <source>
        <strain evidence="7">DSM 17537</strain>
    </source>
</reference>
<keyword evidence="7" id="KW-1185">Reference proteome</keyword>
<dbReference type="RefSeq" id="WP_123197596.1">
    <property type="nucleotide sequence ID" value="NZ_QICB01000001.1"/>
</dbReference>
<dbReference type="OrthoDB" id="3177347at2"/>
<keyword evidence="4 6" id="KW-0067">ATP-binding</keyword>
<dbReference type="GO" id="GO:0005524">
    <property type="term" value="F:ATP binding"/>
    <property type="evidence" value="ECO:0007669"/>
    <property type="project" value="UniProtKB-KW"/>
</dbReference>
<comment type="similarity">
    <text evidence="1">Belongs to the ABC transporter superfamily.</text>
</comment>
<dbReference type="PROSITE" id="PS00211">
    <property type="entry name" value="ABC_TRANSPORTER_1"/>
    <property type="match status" value="1"/>
</dbReference>
<gene>
    <name evidence="6" type="ORF">DMP07_01140</name>
</gene>
<dbReference type="InterPro" id="IPR003593">
    <property type="entry name" value="AAA+_ATPase"/>
</dbReference>
<dbReference type="SUPFAM" id="SSF52540">
    <property type="entry name" value="P-loop containing nucleoside triphosphate hydrolases"/>
    <property type="match status" value="1"/>
</dbReference>
<dbReference type="PANTHER" id="PTHR43335:SF4">
    <property type="entry name" value="ABC TRANSPORTER, ATP-BINDING PROTEIN"/>
    <property type="match status" value="1"/>
</dbReference>
<accession>A0A3N0AI88</accession>
<name>A0A3N0AI88_9ACTN</name>
<dbReference type="InterPro" id="IPR017871">
    <property type="entry name" value="ABC_transporter-like_CS"/>
</dbReference>
<organism evidence="6 7">
    <name type="scientific">Slackia faecicanis</name>
    <dbReference type="NCBI Taxonomy" id="255723"/>
    <lineage>
        <taxon>Bacteria</taxon>
        <taxon>Bacillati</taxon>
        <taxon>Actinomycetota</taxon>
        <taxon>Coriobacteriia</taxon>
        <taxon>Eggerthellales</taxon>
        <taxon>Eggerthellaceae</taxon>
        <taxon>Slackia</taxon>
    </lineage>
</organism>
<dbReference type="NCBIfam" id="TIGR03740">
    <property type="entry name" value="galliderm_ABC"/>
    <property type="match status" value="1"/>
</dbReference>
<evidence type="ECO:0000256" key="4">
    <source>
        <dbReference type="ARBA" id="ARBA00022840"/>
    </source>
</evidence>
<dbReference type="PANTHER" id="PTHR43335">
    <property type="entry name" value="ABC TRANSPORTER, ATP-BINDING PROTEIN"/>
    <property type="match status" value="1"/>
</dbReference>
<dbReference type="InterPro" id="IPR022501">
    <property type="entry name" value="ABC_Gallidermin_ATP-bd"/>
</dbReference>
<dbReference type="SMART" id="SM00382">
    <property type="entry name" value="AAA"/>
    <property type="match status" value="1"/>
</dbReference>
<sequence>MECLLETKALTKTFGCGDRAQTAVDAVDMHVEAGRVYGLLGPNGAGKSTLLKMVTGMLRPTSGEIIFDGHAWRRDDLYDIGSLIETPPLYPNLTAHENLRVRAMLFGVDESRIHDVLQTVGLTDTGSKRAGSFSLGMKQRLGIALALLAQPKLLVLDEPANGLDPIGIEDLRAQIRSFAQAGITVVVSSHILAEVAHVADRVGIIVQGRLAFEGDFEDGMDLEKLFMDVCRGASPSSEGSMKGGVR</sequence>
<dbReference type="AlphaFoldDB" id="A0A3N0AI88"/>
<proteinExistence type="inferred from homology"/>
<keyword evidence="3" id="KW-0547">Nucleotide-binding</keyword>
<dbReference type="CDD" id="cd03268">
    <property type="entry name" value="ABC_BcrA_bacitracin_resist"/>
    <property type="match status" value="1"/>
</dbReference>
<dbReference type="InterPro" id="IPR003439">
    <property type="entry name" value="ABC_transporter-like_ATP-bd"/>
</dbReference>
<dbReference type="InterPro" id="IPR027417">
    <property type="entry name" value="P-loop_NTPase"/>
</dbReference>
<protein>
    <submittedName>
        <fullName evidence="6">Lantibiotic ABC transporter ATP-binding protein</fullName>
    </submittedName>
</protein>
<comment type="caution">
    <text evidence="6">The sequence shown here is derived from an EMBL/GenBank/DDBJ whole genome shotgun (WGS) entry which is preliminary data.</text>
</comment>
<dbReference type="Gene3D" id="3.40.50.300">
    <property type="entry name" value="P-loop containing nucleotide triphosphate hydrolases"/>
    <property type="match status" value="1"/>
</dbReference>
<evidence type="ECO:0000256" key="1">
    <source>
        <dbReference type="ARBA" id="ARBA00005417"/>
    </source>
</evidence>
<evidence type="ECO:0000313" key="7">
    <source>
        <dbReference type="Proteomes" id="UP000267368"/>
    </source>
</evidence>
<dbReference type="GO" id="GO:0016887">
    <property type="term" value="F:ATP hydrolysis activity"/>
    <property type="evidence" value="ECO:0007669"/>
    <property type="project" value="InterPro"/>
</dbReference>
<evidence type="ECO:0000256" key="3">
    <source>
        <dbReference type="ARBA" id="ARBA00022741"/>
    </source>
</evidence>
<dbReference type="Pfam" id="PF00005">
    <property type="entry name" value="ABC_tran"/>
    <property type="match status" value="1"/>
</dbReference>